<protein>
    <recommendedName>
        <fullName evidence="8">Protein xylosyltransferase</fullName>
    </recommendedName>
</protein>
<evidence type="ECO:0000256" key="4">
    <source>
        <dbReference type="SAM" id="Phobius"/>
    </source>
</evidence>
<evidence type="ECO:0000256" key="1">
    <source>
        <dbReference type="ARBA" id="ARBA00004167"/>
    </source>
</evidence>
<dbReference type="GO" id="GO:0016757">
    <property type="term" value="F:glycosyltransferase activity"/>
    <property type="evidence" value="ECO:0007669"/>
    <property type="project" value="TreeGrafter"/>
</dbReference>
<feature type="signal peptide" evidence="5">
    <location>
        <begin position="1"/>
        <end position="31"/>
    </location>
</feature>
<dbReference type="Proteomes" id="UP000654075">
    <property type="component" value="Unassembled WGS sequence"/>
</dbReference>
<keyword evidence="4" id="KW-0472">Membrane</keyword>
<comment type="caution">
    <text evidence="6">The sequence shown here is derived from an EMBL/GenBank/DDBJ whole genome shotgun (WGS) entry which is preliminary data.</text>
</comment>
<comment type="subcellular location">
    <subcellularLocation>
        <location evidence="1">Membrane</location>
        <topology evidence="1">Single-pass membrane protein</topology>
    </subcellularLocation>
</comment>
<proteinExistence type="predicted"/>
<keyword evidence="7" id="KW-1185">Reference proteome</keyword>
<dbReference type="GO" id="GO:0005737">
    <property type="term" value="C:cytoplasm"/>
    <property type="evidence" value="ECO:0007669"/>
    <property type="project" value="TreeGrafter"/>
</dbReference>
<feature type="chain" id="PRO_5032903507" description="Protein xylosyltransferase" evidence="5">
    <location>
        <begin position="32"/>
        <end position="875"/>
    </location>
</feature>
<keyword evidence="5" id="KW-0732">Signal</keyword>
<dbReference type="EMBL" id="CAJNNV010008514">
    <property type="protein sequence ID" value="CAE8596319.1"/>
    <property type="molecule type" value="Genomic_DNA"/>
</dbReference>
<evidence type="ECO:0000256" key="2">
    <source>
        <dbReference type="ARBA" id="ARBA00022692"/>
    </source>
</evidence>
<evidence type="ECO:0000313" key="6">
    <source>
        <dbReference type="EMBL" id="CAE8596319.1"/>
    </source>
</evidence>
<reference evidence="6" key="1">
    <citation type="submission" date="2021-02" db="EMBL/GenBank/DDBJ databases">
        <authorList>
            <person name="Dougan E. K."/>
            <person name="Rhodes N."/>
            <person name="Thang M."/>
            <person name="Chan C."/>
        </authorList>
    </citation>
    <scope>NUCLEOTIDE SEQUENCE</scope>
</reference>
<organism evidence="6 7">
    <name type="scientific">Polarella glacialis</name>
    <name type="common">Dinoflagellate</name>
    <dbReference type="NCBI Taxonomy" id="89957"/>
    <lineage>
        <taxon>Eukaryota</taxon>
        <taxon>Sar</taxon>
        <taxon>Alveolata</taxon>
        <taxon>Dinophyceae</taxon>
        <taxon>Suessiales</taxon>
        <taxon>Suessiaceae</taxon>
        <taxon>Polarella</taxon>
    </lineage>
</organism>
<name>A0A813E7V8_POLGL</name>
<evidence type="ECO:0000256" key="5">
    <source>
        <dbReference type="SAM" id="SignalP"/>
    </source>
</evidence>
<evidence type="ECO:0000313" key="7">
    <source>
        <dbReference type="Proteomes" id="UP000654075"/>
    </source>
</evidence>
<sequence length="875" mass="97382">MRQLERHRLFLTGGVSVLVTIGAFFPAAAEAEASQTPRYVLCEQRAQAAEVKLGGGDGPLVSVYAASVMAEEEGLRHWRRPSALSLRAALLVHDGMRETHRTQSASALVSRVPPKFCAAWAPAKTDFLLLLDAVESLSAAADAVASAGTAVSVDCRAVRCVQRAYEAEIFVRAESKISEWLIRALETPSFTIVPSLRVLGFCRLLLYGTILYSETSGPRLFLKPVLNADSWEPLLKPRLWLKADMWEQLALGDRAVELRGWTYCTLPDSQEALMLRLRSRSFDWEENVPKLHWRNWANLLAYLANLTFAYLFVCMLGILGSLLGLLLTADGVSLSVVATPKPDPVIGLVAAWALAGAHAELGSDKDCQDALTGGSLHSGRECSNYGQFQSDFSFDSGGPPEATLQSGLSQLLAAAAGKITVGFGKSGRFHVRPVRRLPACSHFQGKCVSVSVPVTLSNILLEVTVHQFRCTLGSSMKRSPRGALTIDNNLCFQPVQQFLSEVSLMACRKDTVGFGMSGRFHCPAGYAKPSPCQIVREQGRLAEFRNTELTHDFALCNLGSIARRWQRRPHLWPSRLRMQLGLRRDEGDTLGVMQLELCRVDRPWMNVSFCSQPLYNFQTLGQELPWVMEDWLEYHLGHFGFEHGEVYDIDGSFAQALEPWARASSWRSTTLTYHRKWPSKLSSSLQEFSKDHPYCTETLAYAHCLTTHRALSSWVALLHAPDEYLHAHKHRERGALQEVVAWLQTDLHPELPFSFFQVNGVSFARGGPGSEETAGAAAGRGSVIAASKLRMPMVYHHTPLIDPENCMCAGPHMCYGEVDRDYRIGVTREVPPMALVVHHYVEMMERNRGRCRTMDQRCDTSDQTYDWVVKLLRSS</sequence>
<evidence type="ECO:0000256" key="3">
    <source>
        <dbReference type="ARBA" id="ARBA00022989"/>
    </source>
</evidence>
<dbReference type="AlphaFoldDB" id="A0A813E7V8"/>
<dbReference type="PANTHER" id="PTHR21461">
    <property type="entry name" value="GLYCOSYLTRANSFERASE FAMILY 92 PROTEIN"/>
    <property type="match status" value="1"/>
</dbReference>
<keyword evidence="3 4" id="KW-1133">Transmembrane helix</keyword>
<gene>
    <name evidence="6" type="ORF">PGLA1383_LOCUS14784</name>
</gene>
<accession>A0A813E7V8</accession>
<feature type="transmembrane region" description="Helical" evidence="4">
    <location>
        <begin position="299"/>
        <end position="327"/>
    </location>
</feature>
<keyword evidence="2 4" id="KW-0812">Transmembrane</keyword>
<dbReference type="GO" id="GO:0016020">
    <property type="term" value="C:membrane"/>
    <property type="evidence" value="ECO:0007669"/>
    <property type="project" value="UniProtKB-SubCell"/>
</dbReference>
<dbReference type="PANTHER" id="PTHR21461:SF12">
    <property type="entry name" value="GALACTAN BETA-1,4-GALACTOSYLTRANSFERASE GALS2"/>
    <property type="match status" value="1"/>
</dbReference>
<evidence type="ECO:0008006" key="8">
    <source>
        <dbReference type="Google" id="ProtNLM"/>
    </source>
</evidence>